<gene>
    <name evidence="2" type="ORF">GCM10023320_49730</name>
</gene>
<feature type="transmembrane region" description="Helical" evidence="1">
    <location>
        <begin position="207"/>
        <end position="225"/>
    </location>
</feature>
<dbReference type="RefSeq" id="WP_345607721.1">
    <property type="nucleotide sequence ID" value="NZ_BAABJO010000020.1"/>
</dbReference>
<organism evidence="2 3">
    <name type="scientific">Pseudonocardia adelaidensis</name>
    <dbReference type="NCBI Taxonomy" id="648754"/>
    <lineage>
        <taxon>Bacteria</taxon>
        <taxon>Bacillati</taxon>
        <taxon>Actinomycetota</taxon>
        <taxon>Actinomycetes</taxon>
        <taxon>Pseudonocardiales</taxon>
        <taxon>Pseudonocardiaceae</taxon>
        <taxon>Pseudonocardia</taxon>
    </lineage>
</organism>
<sequence length="245" mass="26201">MQPAEVVGADPDDDLLQLWLPADLGPLRELIGWVARDSGTRHWHRLLSRRSEALAVRLLVAAAVVNDAAAVHGPDRAAAVAARGYAEVLAGVPPRMRRPLLAVLRMLLDLDVPVERIEPVPTRARLWTVLLTVPIAIPAFRLAASGWAVLVLLSDALVFGGAWVLAEVLPAAAARTDRSWIERAPRRIRATLLVLGRWADTRAALRMLLWTGIGIVAGAVVWIGLRAGGATLAAPAAGVCSSPDR</sequence>
<keyword evidence="1" id="KW-0812">Transmembrane</keyword>
<accession>A0ABP9NQ07</accession>
<name>A0ABP9NQ07_9PSEU</name>
<dbReference type="Proteomes" id="UP001500804">
    <property type="component" value="Unassembled WGS sequence"/>
</dbReference>
<evidence type="ECO:0000313" key="3">
    <source>
        <dbReference type="Proteomes" id="UP001500804"/>
    </source>
</evidence>
<dbReference type="EMBL" id="BAABJO010000020">
    <property type="protein sequence ID" value="GAA5129374.1"/>
    <property type="molecule type" value="Genomic_DNA"/>
</dbReference>
<reference evidence="3" key="1">
    <citation type="journal article" date="2019" name="Int. J. Syst. Evol. Microbiol.">
        <title>The Global Catalogue of Microorganisms (GCM) 10K type strain sequencing project: providing services to taxonomists for standard genome sequencing and annotation.</title>
        <authorList>
            <consortium name="The Broad Institute Genomics Platform"/>
            <consortium name="The Broad Institute Genome Sequencing Center for Infectious Disease"/>
            <person name="Wu L."/>
            <person name="Ma J."/>
        </authorList>
    </citation>
    <scope>NUCLEOTIDE SEQUENCE [LARGE SCALE GENOMIC DNA]</scope>
    <source>
        <strain evidence="3">JCM 18302</strain>
    </source>
</reference>
<protein>
    <submittedName>
        <fullName evidence="2">Uncharacterized protein</fullName>
    </submittedName>
</protein>
<evidence type="ECO:0000313" key="2">
    <source>
        <dbReference type="EMBL" id="GAA5129374.1"/>
    </source>
</evidence>
<comment type="caution">
    <text evidence="2">The sequence shown here is derived from an EMBL/GenBank/DDBJ whole genome shotgun (WGS) entry which is preliminary data.</text>
</comment>
<keyword evidence="3" id="KW-1185">Reference proteome</keyword>
<proteinExistence type="predicted"/>
<keyword evidence="1" id="KW-0472">Membrane</keyword>
<keyword evidence="1" id="KW-1133">Transmembrane helix</keyword>
<evidence type="ECO:0000256" key="1">
    <source>
        <dbReference type="SAM" id="Phobius"/>
    </source>
</evidence>